<dbReference type="Proteomes" id="UP000192247">
    <property type="component" value="Unassembled WGS sequence"/>
</dbReference>
<dbReference type="AlphaFoldDB" id="A0A1V9XEY2"/>
<dbReference type="UniPathway" id="UPA00362"/>
<comment type="pathway">
    <text evidence="3">Amino-acid degradation; L-valine degradation.</text>
</comment>
<sequence>MLAVLRSSGIHLCRQRMSSMAANATGGKQSADVLLELVGRKGIITLNRPKALNALSLSMIRLMEPEVRRWHDGDLADLVVLRACEGKAFCAGGDVKAIAAVKGNNDAFFREEYVLDHLLAKMRPTLVSLIDGIVMGGGCGISFHGRFSVVSDKALFAMPETAIGLFPDVGACHFLARLKHNLGVFFGLTGTRLKGEDILHAGLVSHFVPSEEIKALEKDIMELSDCSEVTIEKVISGYQPTLGKFSLAPYLSEIENCFGGATVEEILTRLKETGSEFSKKQLDILSKMAPLSMKITLKAIHAARSMSLAEVLQMDMRLGTRFLRDNDFYEGVNALLVRKTNDPKWKPATLEQCSQEMVNEYFEKLPPAQELKLSA</sequence>
<dbReference type="InParanoid" id="A0A1V9XEY2"/>
<evidence type="ECO:0000313" key="14">
    <source>
        <dbReference type="Proteomes" id="UP000192247"/>
    </source>
</evidence>
<dbReference type="EC" id="3.1.2.4" evidence="5"/>
<evidence type="ECO:0000259" key="12">
    <source>
        <dbReference type="Pfam" id="PF16113"/>
    </source>
</evidence>
<keyword evidence="9" id="KW-0496">Mitochondrion</keyword>
<dbReference type="Pfam" id="PF16113">
    <property type="entry name" value="ECH_2"/>
    <property type="match status" value="1"/>
</dbReference>
<proteinExistence type="inferred from homology"/>
<evidence type="ECO:0000256" key="5">
    <source>
        <dbReference type="ARBA" id="ARBA00011915"/>
    </source>
</evidence>
<dbReference type="NCBIfam" id="NF004127">
    <property type="entry name" value="PRK05617.1"/>
    <property type="match status" value="1"/>
</dbReference>
<gene>
    <name evidence="13" type="ORF">BIW11_03869</name>
</gene>
<protein>
    <recommendedName>
        <fullName evidence="6">3-hydroxyisobutyryl-CoA hydrolase, mitochondrial</fullName>
        <ecNumber evidence="5">3.1.2.4</ecNumber>
    </recommendedName>
    <alternativeName>
        <fullName evidence="11">3-hydroxyisobutyryl-coenzyme A hydrolase</fullName>
    </alternativeName>
</protein>
<dbReference type="Gene3D" id="3.90.226.10">
    <property type="entry name" value="2-enoyl-CoA Hydratase, Chain A, domain 1"/>
    <property type="match status" value="1"/>
</dbReference>
<evidence type="ECO:0000313" key="13">
    <source>
        <dbReference type="EMBL" id="OQR71971.1"/>
    </source>
</evidence>
<evidence type="ECO:0000256" key="6">
    <source>
        <dbReference type="ARBA" id="ARBA00016714"/>
    </source>
</evidence>
<comment type="subcellular location">
    <subcellularLocation>
        <location evidence="2">Mitochondrion</location>
    </subcellularLocation>
</comment>
<evidence type="ECO:0000256" key="7">
    <source>
        <dbReference type="ARBA" id="ARBA00022456"/>
    </source>
</evidence>
<comment type="function">
    <text evidence="10">Hydrolyzes 3-hydroxyisobutyryl-CoA (HIBYL-CoA), a saline catabolite. Has high activity toward isobutyryl-CoA. Could be an isobutyryl-CoA dehydrogenase that functions in valine catabolism. Also hydrolyzes 3-hydroxypropanoyl-CoA.</text>
</comment>
<keyword evidence="8 13" id="KW-0378">Hydrolase</keyword>
<dbReference type="PANTHER" id="PTHR43176">
    <property type="entry name" value="3-HYDROXYISOBUTYRYL-COA HYDROLASE-RELATED"/>
    <property type="match status" value="1"/>
</dbReference>
<reference evidence="13 14" key="1">
    <citation type="journal article" date="2017" name="Gigascience">
        <title>Draft genome of the honey bee ectoparasitic mite, Tropilaelaps mercedesae, is shaped by the parasitic life history.</title>
        <authorList>
            <person name="Dong X."/>
            <person name="Armstrong S.D."/>
            <person name="Xia D."/>
            <person name="Makepeace B.L."/>
            <person name="Darby A.C."/>
            <person name="Kadowaki T."/>
        </authorList>
    </citation>
    <scope>NUCLEOTIDE SEQUENCE [LARGE SCALE GENOMIC DNA]</scope>
    <source>
        <strain evidence="13">Wuxi-XJTLU</strain>
    </source>
</reference>
<dbReference type="GO" id="GO:0003860">
    <property type="term" value="F:3-hydroxyisobutyryl-CoA hydrolase activity"/>
    <property type="evidence" value="ECO:0007669"/>
    <property type="project" value="UniProtKB-EC"/>
</dbReference>
<comment type="caution">
    <text evidence="13">The sequence shown here is derived from an EMBL/GenBank/DDBJ whole genome shotgun (WGS) entry which is preliminary data.</text>
</comment>
<dbReference type="InterPro" id="IPR029045">
    <property type="entry name" value="ClpP/crotonase-like_dom_sf"/>
</dbReference>
<dbReference type="InterPro" id="IPR032259">
    <property type="entry name" value="HIBYL-CoA-H"/>
</dbReference>
<keyword evidence="7" id="KW-0101">Branched-chain amino acid catabolism</keyword>
<dbReference type="STRING" id="418985.A0A1V9XEY2"/>
<organism evidence="13 14">
    <name type="scientific">Tropilaelaps mercedesae</name>
    <dbReference type="NCBI Taxonomy" id="418985"/>
    <lineage>
        <taxon>Eukaryota</taxon>
        <taxon>Metazoa</taxon>
        <taxon>Ecdysozoa</taxon>
        <taxon>Arthropoda</taxon>
        <taxon>Chelicerata</taxon>
        <taxon>Arachnida</taxon>
        <taxon>Acari</taxon>
        <taxon>Parasitiformes</taxon>
        <taxon>Mesostigmata</taxon>
        <taxon>Gamasina</taxon>
        <taxon>Dermanyssoidea</taxon>
        <taxon>Laelapidae</taxon>
        <taxon>Tropilaelaps</taxon>
    </lineage>
</organism>
<dbReference type="InterPro" id="IPR045004">
    <property type="entry name" value="ECH_dom"/>
</dbReference>
<comment type="catalytic activity">
    <reaction evidence="1">
        <text>3-hydroxy-2-methylpropanoyl-CoA + H2O = 3-hydroxy-2-methylpropanoate + CoA + H(+)</text>
        <dbReference type="Rhea" id="RHEA:20888"/>
        <dbReference type="ChEBI" id="CHEBI:11805"/>
        <dbReference type="ChEBI" id="CHEBI:15377"/>
        <dbReference type="ChEBI" id="CHEBI:15378"/>
        <dbReference type="ChEBI" id="CHEBI:57287"/>
        <dbReference type="ChEBI" id="CHEBI:57340"/>
        <dbReference type="EC" id="3.1.2.4"/>
    </reaction>
</comment>
<dbReference type="FunCoup" id="A0A1V9XEY2">
    <property type="interactions" value="1353"/>
</dbReference>
<evidence type="ECO:0000256" key="2">
    <source>
        <dbReference type="ARBA" id="ARBA00004173"/>
    </source>
</evidence>
<keyword evidence="14" id="KW-1185">Reference proteome</keyword>
<evidence type="ECO:0000256" key="3">
    <source>
        <dbReference type="ARBA" id="ARBA00005109"/>
    </source>
</evidence>
<dbReference type="SUPFAM" id="SSF52096">
    <property type="entry name" value="ClpP/crotonase"/>
    <property type="match status" value="1"/>
</dbReference>
<accession>A0A1V9XEY2</accession>
<evidence type="ECO:0000256" key="10">
    <source>
        <dbReference type="ARBA" id="ARBA00024871"/>
    </source>
</evidence>
<evidence type="ECO:0000256" key="8">
    <source>
        <dbReference type="ARBA" id="ARBA00022801"/>
    </source>
</evidence>
<feature type="domain" description="Enoyl-CoA hydratase/isomerase" evidence="12">
    <location>
        <begin position="42"/>
        <end position="362"/>
    </location>
</feature>
<dbReference type="GO" id="GO:0006574">
    <property type="term" value="P:L-valine catabolic process"/>
    <property type="evidence" value="ECO:0007669"/>
    <property type="project" value="UniProtKB-UniPathway"/>
</dbReference>
<dbReference type="GO" id="GO:0005739">
    <property type="term" value="C:mitochondrion"/>
    <property type="evidence" value="ECO:0007669"/>
    <property type="project" value="UniProtKB-SubCell"/>
</dbReference>
<evidence type="ECO:0000256" key="11">
    <source>
        <dbReference type="ARBA" id="ARBA00031181"/>
    </source>
</evidence>
<dbReference type="PANTHER" id="PTHR43176:SF3">
    <property type="entry name" value="3-HYDROXYISOBUTYRYL-COA HYDROLASE, MITOCHONDRIAL"/>
    <property type="match status" value="1"/>
</dbReference>
<comment type="similarity">
    <text evidence="4">Belongs to the enoyl-CoA hydratase/isomerase family.</text>
</comment>
<dbReference type="EMBL" id="MNPL01012938">
    <property type="protein sequence ID" value="OQR71971.1"/>
    <property type="molecule type" value="Genomic_DNA"/>
</dbReference>
<dbReference type="CDD" id="cd06558">
    <property type="entry name" value="crotonase-like"/>
    <property type="match status" value="1"/>
</dbReference>
<evidence type="ECO:0000256" key="9">
    <source>
        <dbReference type="ARBA" id="ARBA00023128"/>
    </source>
</evidence>
<dbReference type="OrthoDB" id="1737613at2759"/>
<dbReference type="FunFam" id="3.90.226.10:FF:000026">
    <property type="entry name" value="3-hydroxyisobutyryl-CoA hydrolase, mitochondrial"/>
    <property type="match status" value="1"/>
</dbReference>
<evidence type="ECO:0000256" key="1">
    <source>
        <dbReference type="ARBA" id="ARBA00001709"/>
    </source>
</evidence>
<name>A0A1V9XEY2_9ACAR</name>
<evidence type="ECO:0000256" key="4">
    <source>
        <dbReference type="ARBA" id="ARBA00005254"/>
    </source>
</evidence>